<evidence type="ECO:0000313" key="2">
    <source>
        <dbReference type="Proteomes" id="UP000250088"/>
    </source>
</evidence>
<reference evidence="2" key="1">
    <citation type="submission" date="2017-02" db="EMBL/GenBank/DDBJ databases">
        <title>Natronthermophilus aegyptiacus gen. nov.,sp. nov., an aerobic, extremely halophilic alkalithermophilic archaeon isolated from the athalassohaline Wadi An Natrun, Egypt.</title>
        <authorList>
            <person name="Zhao B."/>
        </authorList>
    </citation>
    <scope>NUCLEOTIDE SEQUENCE [LARGE SCALE GENOMIC DNA]</scope>
    <source>
        <strain evidence="2">JW/NM-HA 15</strain>
    </source>
</reference>
<keyword evidence="2" id="KW-1185">Reference proteome</keyword>
<dbReference type="Proteomes" id="UP000250088">
    <property type="component" value="Chromosome"/>
</dbReference>
<evidence type="ECO:0008006" key="3">
    <source>
        <dbReference type="Google" id="ProtNLM"/>
    </source>
</evidence>
<dbReference type="KEGG" id="naj:B1756_02615"/>
<sequence>MSCEFAISNEYADVLVRKLETAAGEQLVVEAPKKQFSLRLTPVGLAGLAAQETSIFSEFLETPHGPGGHAH</sequence>
<organism evidence="1 2">
    <name type="scientific">Natrarchaeobaculum aegyptiacum</name>
    <dbReference type="NCBI Taxonomy" id="745377"/>
    <lineage>
        <taxon>Archaea</taxon>
        <taxon>Methanobacteriati</taxon>
        <taxon>Methanobacteriota</taxon>
        <taxon>Stenosarchaea group</taxon>
        <taxon>Halobacteria</taxon>
        <taxon>Halobacteriales</taxon>
        <taxon>Natrialbaceae</taxon>
        <taxon>Natrarchaeobaculum</taxon>
    </lineage>
</organism>
<dbReference type="EMBL" id="CP019893">
    <property type="protein sequence ID" value="ARS91642.1"/>
    <property type="molecule type" value="Genomic_DNA"/>
</dbReference>
<accession>A0A2Z2HX11</accession>
<name>A0A2Z2HX11_9EURY</name>
<dbReference type="AlphaFoldDB" id="A0A2Z2HX11"/>
<proteinExistence type="predicted"/>
<gene>
    <name evidence="1" type="ORF">B1756_02615</name>
</gene>
<evidence type="ECO:0000313" key="1">
    <source>
        <dbReference type="EMBL" id="ARS91642.1"/>
    </source>
</evidence>
<protein>
    <recommendedName>
        <fullName evidence="3">Dihydrodiol dehydrogenase</fullName>
    </recommendedName>
</protein>